<keyword evidence="3" id="KW-1185">Reference proteome</keyword>
<dbReference type="Proteomes" id="UP000750711">
    <property type="component" value="Unassembled WGS sequence"/>
</dbReference>
<keyword evidence="1" id="KW-0812">Transmembrane</keyword>
<evidence type="ECO:0000256" key="1">
    <source>
        <dbReference type="SAM" id="Phobius"/>
    </source>
</evidence>
<gene>
    <name evidence="2" type="ORF">GP486_007528</name>
</gene>
<name>A0A9P8IJE5_9PEZI</name>
<evidence type="ECO:0000313" key="3">
    <source>
        <dbReference type="Proteomes" id="UP000750711"/>
    </source>
</evidence>
<sequence>MLAMRYILRMNKEVWYPLLWTVLGVLAAGTVTFISTFFPEQLKIGTVAPVDPHSIYVPRIPSDLNDPSFDLTNARIYALQVPSALRAVGAVGAISPNSVVMEQVGASPNITINYNYNVTATDFGLLHAPGLVLKVNGSCATEYGWFDLTEALRANGTITSVTDVYYLWNNKSIQLNASSLDGGPPFPFIHNPGPPGDGLGNSTYSIVPSSVWRYSFTAGTDPWYETRNSSEFYTNPPFPYIVRSRRPALSCWETNIWSFRGNSEDVWNLDKLSGLDLPAVLFDVFKTFLGTPVIAQVGIRLGRSGLASSASAHGAAFNANSSSIHDDIRRLVNASYVSTKNLLVETTRFSLEGRENIPNLVKNGTKIRPGAANFVVSSTEIITLSVRTLIIAPTALGGVVLLSFIIGKLPFPWRMTDALSATVLYSYIDPKTNQDWKRKSIYVHNSNTDTTGIKPAYEKDSGLQWS</sequence>
<keyword evidence="1" id="KW-1133">Transmembrane helix</keyword>
<dbReference type="AlphaFoldDB" id="A0A9P8IJE5"/>
<proteinExistence type="predicted"/>
<organism evidence="2 3">
    <name type="scientific">Trichoglossum hirsutum</name>
    <dbReference type="NCBI Taxonomy" id="265104"/>
    <lineage>
        <taxon>Eukaryota</taxon>
        <taxon>Fungi</taxon>
        <taxon>Dikarya</taxon>
        <taxon>Ascomycota</taxon>
        <taxon>Pezizomycotina</taxon>
        <taxon>Geoglossomycetes</taxon>
        <taxon>Geoglossales</taxon>
        <taxon>Geoglossaceae</taxon>
        <taxon>Trichoglossum</taxon>
    </lineage>
</organism>
<comment type="caution">
    <text evidence="2">The sequence shown here is derived from an EMBL/GenBank/DDBJ whole genome shotgun (WGS) entry which is preliminary data.</text>
</comment>
<reference evidence="2" key="1">
    <citation type="submission" date="2021-03" db="EMBL/GenBank/DDBJ databases">
        <title>Comparative genomics and phylogenomic investigation of the class Geoglossomycetes provide insights into ecological specialization and systematics.</title>
        <authorList>
            <person name="Melie T."/>
            <person name="Pirro S."/>
            <person name="Miller A.N."/>
            <person name="Quandt A."/>
        </authorList>
    </citation>
    <scope>NUCLEOTIDE SEQUENCE</scope>
    <source>
        <strain evidence="2">CAQ_001_2017</strain>
    </source>
</reference>
<feature type="transmembrane region" description="Helical" evidence="1">
    <location>
        <begin position="384"/>
        <end position="406"/>
    </location>
</feature>
<dbReference type="EMBL" id="JAGHQM010002179">
    <property type="protein sequence ID" value="KAH0551130.1"/>
    <property type="molecule type" value="Genomic_DNA"/>
</dbReference>
<accession>A0A9P8IJE5</accession>
<evidence type="ECO:0000313" key="2">
    <source>
        <dbReference type="EMBL" id="KAH0551130.1"/>
    </source>
</evidence>
<keyword evidence="1" id="KW-0472">Membrane</keyword>
<protein>
    <submittedName>
        <fullName evidence="2">Uncharacterized protein</fullName>
    </submittedName>
</protein>